<dbReference type="Pfam" id="PF03845">
    <property type="entry name" value="Spore_permease"/>
    <property type="match status" value="1"/>
</dbReference>
<feature type="transmembrane region" description="Helical" evidence="8">
    <location>
        <begin position="220"/>
        <end position="241"/>
    </location>
</feature>
<feature type="transmembrane region" description="Helical" evidence="8">
    <location>
        <begin position="42"/>
        <end position="61"/>
    </location>
</feature>
<keyword evidence="4" id="KW-0309">Germination</keyword>
<evidence type="ECO:0000256" key="2">
    <source>
        <dbReference type="ARBA" id="ARBA00007998"/>
    </source>
</evidence>
<comment type="caution">
    <text evidence="9">The sequence shown here is derived from an EMBL/GenBank/DDBJ whole genome shotgun (WGS) entry which is preliminary data.</text>
</comment>
<feature type="transmembrane region" description="Helical" evidence="8">
    <location>
        <begin position="144"/>
        <end position="164"/>
    </location>
</feature>
<dbReference type="GO" id="GO:0016020">
    <property type="term" value="C:membrane"/>
    <property type="evidence" value="ECO:0007669"/>
    <property type="project" value="UniProtKB-SubCell"/>
</dbReference>
<dbReference type="InterPro" id="IPR004761">
    <property type="entry name" value="Spore_GerAB"/>
</dbReference>
<feature type="transmembrane region" description="Helical" evidence="8">
    <location>
        <begin position="116"/>
        <end position="138"/>
    </location>
</feature>
<keyword evidence="7 8" id="KW-0472">Membrane</keyword>
<protein>
    <submittedName>
        <fullName evidence="9">Uncharacterized protein</fullName>
    </submittedName>
</protein>
<dbReference type="PANTHER" id="PTHR34975:SF2">
    <property type="entry name" value="SPORE GERMINATION PROTEIN A2"/>
    <property type="match status" value="1"/>
</dbReference>
<feature type="transmembrane region" description="Helical" evidence="8">
    <location>
        <begin position="12"/>
        <end position="35"/>
    </location>
</feature>
<dbReference type="EMBL" id="QLUW01000001">
    <property type="protein sequence ID" value="RAP77765.1"/>
    <property type="molecule type" value="Genomic_DNA"/>
</dbReference>
<sequence>MSSFSNPKINPIHGYFLCISGIFSLSQIASLNILLEQAKRDALISTVIGSMAYFLYAYWIYRIVKNQPPNQSFLDVLECKLGSAIAWAIRIWIALHLFCEILVIHKNNVTWIKSMILPFTPIWAISFPMLIVCAYLAVKGIKPIAITYSVLLPAITIFIIFMAVSTLKYRHYDLLLPFFSEGTMPILQGTVTTLRSGMPLFLLLLLSPHIQGRYKWKHHVIFNIVVVFFFINIVAGLLTTFGPFEAAKQRFPIFTQWRLVSISSFVEHLDFLSMYQWLSNSAIIISTSMFLFGELLTSKQRHNKIAIAAFTTVLFTIVELRINDTDFLAYTQAYYYPISTISILCWTLIASITTRSRGTS</sequence>
<proteinExistence type="inferred from homology"/>
<gene>
    <name evidence="9" type="ORF">DL346_04715</name>
</gene>
<keyword evidence="10" id="KW-1185">Reference proteome</keyword>
<evidence type="ECO:0000256" key="8">
    <source>
        <dbReference type="SAM" id="Phobius"/>
    </source>
</evidence>
<dbReference type="OrthoDB" id="2563418at2"/>
<evidence type="ECO:0000313" key="9">
    <source>
        <dbReference type="EMBL" id="RAP77765.1"/>
    </source>
</evidence>
<evidence type="ECO:0000256" key="5">
    <source>
        <dbReference type="ARBA" id="ARBA00022692"/>
    </source>
</evidence>
<dbReference type="Proteomes" id="UP000249260">
    <property type="component" value="Unassembled WGS sequence"/>
</dbReference>
<keyword evidence="5 8" id="KW-0812">Transmembrane</keyword>
<dbReference type="AlphaFoldDB" id="A0A328UA19"/>
<dbReference type="NCBIfam" id="TIGR00912">
    <property type="entry name" value="2A0309"/>
    <property type="match status" value="1"/>
</dbReference>
<organism evidence="9 10">
    <name type="scientific">Paenibacillus montanisoli</name>
    <dbReference type="NCBI Taxonomy" id="2081970"/>
    <lineage>
        <taxon>Bacteria</taxon>
        <taxon>Bacillati</taxon>
        <taxon>Bacillota</taxon>
        <taxon>Bacilli</taxon>
        <taxon>Bacillales</taxon>
        <taxon>Paenibacillaceae</taxon>
        <taxon>Paenibacillus</taxon>
    </lineage>
</organism>
<accession>A0A328UA19</accession>
<evidence type="ECO:0000256" key="4">
    <source>
        <dbReference type="ARBA" id="ARBA00022544"/>
    </source>
</evidence>
<comment type="subcellular location">
    <subcellularLocation>
        <location evidence="1">Membrane</location>
        <topology evidence="1">Multi-pass membrane protein</topology>
    </subcellularLocation>
</comment>
<feature type="transmembrane region" description="Helical" evidence="8">
    <location>
        <begin position="334"/>
        <end position="354"/>
    </location>
</feature>
<dbReference type="PANTHER" id="PTHR34975">
    <property type="entry name" value="SPORE GERMINATION PROTEIN A2"/>
    <property type="match status" value="1"/>
</dbReference>
<keyword evidence="6 8" id="KW-1133">Transmembrane helix</keyword>
<feature type="transmembrane region" description="Helical" evidence="8">
    <location>
        <begin position="274"/>
        <end position="293"/>
    </location>
</feature>
<evidence type="ECO:0000313" key="10">
    <source>
        <dbReference type="Proteomes" id="UP000249260"/>
    </source>
</evidence>
<evidence type="ECO:0000256" key="6">
    <source>
        <dbReference type="ARBA" id="ARBA00022989"/>
    </source>
</evidence>
<dbReference type="GO" id="GO:0009847">
    <property type="term" value="P:spore germination"/>
    <property type="evidence" value="ECO:0007669"/>
    <property type="project" value="InterPro"/>
</dbReference>
<evidence type="ECO:0000256" key="3">
    <source>
        <dbReference type="ARBA" id="ARBA00022448"/>
    </source>
</evidence>
<dbReference type="RefSeq" id="WP_112880888.1">
    <property type="nucleotide sequence ID" value="NZ_QLUW01000001.1"/>
</dbReference>
<reference evidence="9 10" key="1">
    <citation type="submission" date="2018-06" db="EMBL/GenBank/DDBJ databases">
        <title>Paenibacillus montanisoli sp. nov., isolated from mountain area soil.</title>
        <authorList>
            <person name="Wu M."/>
        </authorList>
    </citation>
    <scope>NUCLEOTIDE SEQUENCE [LARGE SCALE GENOMIC DNA]</scope>
    <source>
        <strain evidence="9 10">RA17</strain>
    </source>
</reference>
<keyword evidence="3" id="KW-0813">Transport</keyword>
<feature type="transmembrane region" description="Helical" evidence="8">
    <location>
        <begin position="305"/>
        <end position="322"/>
    </location>
</feature>
<name>A0A328UA19_9BACL</name>
<evidence type="ECO:0000256" key="7">
    <source>
        <dbReference type="ARBA" id="ARBA00023136"/>
    </source>
</evidence>
<evidence type="ECO:0000256" key="1">
    <source>
        <dbReference type="ARBA" id="ARBA00004141"/>
    </source>
</evidence>
<comment type="similarity">
    <text evidence="2">Belongs to the amino acid-polyamine-organocation (APC) superfamily. Spore germination protein (SGP) (TC 2.A.3.9) family.</text>
</comment>